<organism evidence="2 3">
    <name type="scientific">Uliginosibacterium aquaticum</name>
    <dbReference type="NCBI Taxonomy" id="2731212"/>
    <lineage>
        <taxon>Bacteria</taxon>
        <taxon>Pseudomonadati</taxon>
        <taxon>Pseudomonadota</taxon>
        <taxon>Betaproteobacteria</taxon>
        <taxon>Rhodocyclales</taxon>
        <taxon>Zoogloeaceae</taxon>
        <taxon>Uliginosibacterium</taxon>
    </lineage>
</organism>
<reference evidence="2 3" key="1">
    <citation type="submission" date="2020-06" db="EMBL/GenBank/DDBJ databases">
        <title>Draft genome of Uliginosibacterium sp. IMCC34675.</title>
        <authorList>
            <person name="Song J."/>
        </authorList>
    </citation>
    <scope>NUCLEOTIDE SEQUENCE [LARGE SCALE GENOMIC DNA]</scope>
    <source>
        <strain evidence="2 3">IMCC34675</strain>
    </source>
</reference>
<evidence type="ECO:0000256" key="1">
    <source>
        <dbReference type="SAM" id="SignalP"/>
    </source>
</evidence>
<feature type="signal peptide" evidence="1">
    <location>
        <begin position="1"/>
        <end position="23"/>
    </location>
</feature>
<gene>
    <name evidence="2" type="ORF">HJ583_018400</name>
</gene>
<proteinExistence type="predicted"/>
<comment type="caution">
    <text evidence="2">The sequence shown here is derived from an EMBL/GenBank/DDBJ whole genome shotgun (WGS) entry which is preliminary data.</text>
</comment>
<feature type="chain" id="PRO_5047072608" evidence="1">
    <location>
        <begin position="24"/>
        <end position="227"/>
    </location>
</feature>
<evidence type="ECO:0000313" key="2">
    <source>
        <dbReference type="EMBL" id="NSL57009.1"/>
    </source>
</evidence>
<name>A0ABX2IQN0_9RHOO</name>
<dbReference type="Proteomes" id="UP000778523">
    <property type="component" value="Unassembled WGS sequence"/>
</dbReference>
<sequence length="227" mass="25952">MIRVFAKGVFLMVFGLFGAKAQASPEADFWKWFTTNESMLFSWESDREATFDKLASAMQKIHPDLTFEFGPAIGGKREFVISAGGIKAAFAAVEALYKSAPALKRWEWVKFRPRRLPLNNIEFGGKPIRVEDVHYLLAKDDPKVGIVLFFDGYNEKEKNIFGQIGYLFLDEALGEFAVEMQVGFIEFQSRDSKYFQNASPLEELPAYFDELWAKRGTDAQQFRREGP</sequence>
<dbReference type="EMBL" id="JABCSC020000006">
    <property type="protein sequence ID" value="NSL57009.1"/>
    <property type="molecule type" value="Genomic_DNA"/>
</dbReference>
<keyword evidence="1" id="KW-0732">Signal</keyword>
<protein>
    <submittedName>
        <fullName evidence="2">Uncharacterized protein</fullName>
    </submittedName>
</protein>
<keyword evidence="3" id="KW-1185">Reference proteome</keyword>
<dbReference type="RefSeq" id="WP_173863649.1">
    <property type="nucleotide sequence ID" value="NZ_JABCSC020000006.1"/>
</dbReference>
<evidence type="ECO:0000313" key="3">
    <source>
        <dbReference type="Proteomes" id="UP000778523"/>
    </source>
</evidence>
<accession>A0ABX2IQN0</accession>